<dbReference type="EMBL" id="LAQL01000007">
    <property type="protein sequence ID" value="KLN60454.1"/>
    <property type="molecule type" value="Genomic_DNA"/>
</dbReference>
<gene>
    <name evidence="2" type="ORF">WH96_12050</name>
</gene>
<dbReference type="PATRIC" id="fig|1489064.4.peg.3731"/>
<dbReference type="InterPro" id="IPR009326">
    <property type="entry name" value="DUF984"/>
</dbReference>
<evidence type="ECO:0000313" key="2">
    <source>
        <dbReference type="EMBL" id="KLN60454.1"/>
    </source>
</evidence>
<dbReference type="PANTHER" id="PTHR39203:SF1">
    <property type="entry name" value="CYTOPLASMIC PROTEIN"/>
    <property type="match status" value="1"/>
</dbReference>
<name>A0A0H2MD53_9PROT</name>
<dbReference type="Gene3D" id="3.10.400.10">
    <property type="entry name" value="Sulfate adenylyltransferase"/>
    <property type="match status" value="1"/>
</dbReference>
<evidence type="ECO:0000259" key="1">
    <source>
        <dbReference type="SMART" id="SM01022"/>
    </source>
</evidence>
<dbReference type="CDD" id="cd06553">
    <property type="entry name" value="ASCH_Ef3133_like"/>
    <property type="match status" value="1"/>
</dbReference>
<dbReference type="STRING" id="1489064.WH96_12050"/>
<accession>A0A0H2MD53</accession>
<dbReference type="PIRSF" id="PIRSF021320">
    <property type="entry name" value="DUF984"/>
    <property type="match status" value="1"/>
</dbReference>
<dbReference type="InterPro" id="IPR015947">
    <property type="entry name" value="PUA-like_sf"/>
</dbReference>
<keyword evidence="3" id="KW-1185">Reference proteome</keyword>
<dbReference type="InterPro" id="IPR007374">
    <property type="entry name" value="ASCH_domain"/>
</dbReference>
<protein>
    <recommendedName>
        <fullName evidence="1">ASCH domain-containing protein</fullName>
    </recommendedName>
</protein>
<dbReference type="OrthoDB" id="9807542at2"/>
<evidence type="ECO:0000313" key="3">
    <source>
        <dbReference type="Proteomes" id="UP000035444"/>
    </source>
</evidence>
<dbReference type="AlphaFoldDB" id="A0A0H2MD53"/>
<sequence>MAENSLRESDEKLEAFWKNCWDYIPTEDRNASFSSWFFGDSPELADDLLALVMKGQKTATCGALFDYEHDKEDPPEEGSYHILTDFAGKPRCLIQMTSVSFAAYKDVTEDFALAEGEGSYQEWQQVHEEFFTRRAEVTGNSFTADTLLVLERFKLIYPIK</sequence>
<dbReference type="SUPFAM" id="SSF88697">
    <property type="entry name" value="PUA domain-like"/>
    <property type="match status" value="1"/>
</dbReference>
<comment type="caution">
    <text evidence="2">The sequence shown here is derived from an EMBL/GenBank/DDBJ whole genome shotgun (WGS) entry which is preliminary data.</text>
</comment>
<dbReference type="Proteomes" id="UP000035444">
    <property type="component" value="Unassembled WGS sequence"/>
</dbReference>
<dbReference type="SMART" id="SM01022">
    <property type="entry name" value="ASCH"/>
    <property type="match status" value="1"/>
</dbReference>
<dbReference type="Pfam" id="PF04266">
    <property type="entry name" value="ASCH"/>
    <property type="match status" value="1"/>
</dbReference>
<dbReference type="RefSeq" id="WP_047764419.1">
    <property type="nucleotide sequence ID" value="NZ_LAQL01000007.1"/>
</dbReference>
<feature type="domain" description="ASCH" evidence="1">
    <location>
        <begin position="36"/>
        <end position="157"/>
    </location>
</feature>
<reference evidence="2 3" key="1">
    <citation type="submission" date="2015-03" db="EMBL/GenBank/DDBJ databases">
        <title>Genome Sequence of Kiloniella spongiae MEBiC09566, isolated from a marine sponge.</title>
        <authorList>
            <person name="Shao Z."/>
            <person name="Wang L."/>
            <person name="Li X."/>
        </authorList>
    </citation>
    <scope>NUCLEOTIDE SEQUENCE [LARGE SCALE GENOMIC DNA]</scope>
    <source>
        <strain evidence="2 3">MEBiC09566</strain>
    </source>
</reference>
<dbReference type="PANTHER" id="PTHR39203">
    <property type="entry name" value="CYTOPLASMIC PROTEIN-RELATED"/>
    <property type="match status" value="1"/>
</dbReference>
<organism evidence="2 3">
    <name type="scientific">Kiloniella spongiae</name>
    <dbReference type="NCBI Taxonomy" id="1489064"/>
    <lineage>
        <taxon>Bacteria</taxon>
        <taxon>Pseudomonadati</taxon>
        <taxon>Pseudomonadota</taxon>
        <taxon>Alphaproteobacteria</taxon>
        <taxon>Rhodospirillales</taxon>
        <taxon>Kiloniellaceae</taxon>
        <taxon>Kiloniella</taxon>
    </lineage>
</organism>
<proteinExistence type="predicted"/>